<evidence type="ECO:0000313" key="3">
    <source>
        <dbReference type="Proteomes" id="UP000191408"/>
    </source>
</evidence>
<organism evidence="2 3">
    <name type="scientific">Penicillium polonicum</name>
    <dbReference type="NCBI Taxonomy" id="60169"/>
    <lineage>
        <taxon>Eukaryota</taxon>
        <taxon>Fungi</taxon>
        <taxon>Dikarya</taxon>
        <taxon>Ascomycota</taxon>
        <taxon>Pezizomycotina</taxon>
        <taxon>Eurotiomycetes</taxon>
        <taxon>Eurotiomycetidae</taxon>
        <taxon>Eurotiales</taxon>
        <taxon>Aspergillaceae</taxon>
        <taxon>Penicillium</taxon>
    </lineage>
</organism>
<keyword evidence="3" id="KW-1185">Reference proteome</keyword>
<dbReference type="EMBL" id="MDYM01000011">
    <property type="protein sequence ID" value="OQD62785.1"/>
    <property type="molecule type" value="Genomic_DNA"/>
</dbReference>
<feature type="region of interest" description="Disordered" evidence="1">
    <location>
        <begin position="149"/>
        <end position="182"/>
    </location>
</feature>
<feature type="region of interest" description="Disordered" evidence="1">
    <location>
        <begin position="38"/>
        <end position="67"/>
    </location>
</feature>
<proteinExistence type="predicted"/>
<sequence>MPAKHALLHQRKKEDLGKRLDALLTQVSQLAESMNDVRRDVANIDRSVTDRGSGETTPSPEQQRGYRYPFSSPIQQVATRQVSTSPSYKIANPARQISVSPSREATQIVETSTENTPVTARSEMSPRREIIWIESSPDPIAQKTIAALPPRRSKRNRDTRRAAARKAKDIGGNNMMEDGDRGLRDLVRWPQQAM</sequence>
<accession>A0A1V6NDP9</accession>
<dbReference type="AlphaFoldDB" id="A0A1V6NDP9"/>
<gene>
    <name evidence="2" type="ORF">PENPOL_c011G01570</name>
</gene>
<dbReference type="OrthoDB" id="4377351at2759"/>
<reference evidence="3" key="1">
    <citation type="journal article" date="2017" name="Nat. Microbiol.">
        <title>Global analysis of biosynthetic gene clusters reveals vast potential of secondary metabolite production in Penicillium species.</title>
        <authorList>
            <person name="Nielsen J.C."/>
            <person name="Grijseels S."/>
            <person name="Prigent S."/>
            <person name="Ji B."/>
            <person name="Dainat J."/>
            <person name="Nielsen K.F."/>
            <person name="Frisvad J.C."/>
            <person name="Workman M."/>
            <person name="Nielsen J."/>
        </authorList>
    </citation>
    <scope>NUCLEOTIDE SEQUENCE [LARGE SCALE GENOMIC DNA]</scope>
    <source>
        <strain evidence="3">IBT 4502</strain>
    </source>
</reference>
<evidence type="ECO:0000256" key="1">
    <source>
        <dbReference type="SAM" id="MobiDB-lite"/>
    </source>
</evidence>
<dbReference type="Proteomes" id="UP000191408">
    <property type="component" value="Unassembled WGS sequence"/>
</dbReference>
<evidence type="ECO:0000313" key="2">
    <source>
        <dbReference type="EMBL" id="OQD62785.1"/>
    </source>
</evidence>
<feature type="compositionally biased region" description="Basic and acidic residues" evidence="1">
    <location>
        <begin position="38"/>
        <end position="53"/>
    </location>
</feature>
<comment type="caution">
    <text evidence="2">The sequence shown here is derived from an EMBL/GenBank/DDBJ whole genome shotgun (WGS) entry which is preliminary data.</text>
</comment>
<protein>
    <submittedName>
        <fullName evidence="2">Uncharacterized protein</fullName>
    </submittedName>
</protein>
<feature type="compositionally biased region" description="Basic residues" evidence="1">
    <location>
        <begin position="151"/>
        <end position="165"/>
    </location>
</feature>
<name>A0A1V6NDP9_PENPO</name>